<dbReference type="AlphaFoldDB" id="A0A061A4V9"/>
<sequence>MNCPGPSWATVQPSERLADTPAVRRGERWWLTAPGGTIPADDPALTHELDLLAADMDAANRAVAQLMRGEPDQGLG</sequence>
<dbReference type="GeneID" id="32465053"/>
<name>A0A061A4V9_9ACTN</name>
<dbReference type="EMBL" id="JAGGLR010000001">
    <property type="protein sequence ID" value="MBP2059572.1"/>
    <property type="molecule type" value="Genomic_DNA"/>
</dbReference>
<dbReference type="EMBL" id="LK022848">
    <property type="protein sequence ID" value="CDR10536.1"/>
    <property type="molecule type" value="Genomic_DNA"/>
</dbReference>
<protein>
    <submittedName>
        <fullName evidence="2">Uncharacterized protein</fullName>
    </submittedName>
</protein>
<gene>
    <name evidence="3" type="ORF">J2Z30_000568</name>
    <name evidence="2" type="ORF">SIRAN6974</name>
</gene>
<dbReference type="RefSeq" id="WP_044576346.1">
    <property type="nucleotide sequence ID" value="NZ_BAABDR010000060.1"/>
</dbReference>
<keyword evidence="4" id="KW-1185">Reference proteome</keyword>
<proteinExistence type="predicted"/>
<evidence type="ECO:0000313" key="3">
    <source>
        <dbReference type="EMBL" id="MBP2059572.1"/>
    </source>
</evidence>
<dbReference type="Proteomes" id="UP000756710">
    <property type="component" value="Unassembled WGS sequence"/>
</dbReference>
<evidence type="ECO:0000313" key="2">
    <source>
        <dbReference type="EMBL" id="CDR10536.1"/>
    </source>
</evidence>
<feature type="region of interest" description="Disordered" evidence="1">
    <location>
        <begin position="1"/>
        <end position="20"/>
    </location>
</feature>
<reference evidence="2" key="1">
    <citation type="submission" date="2014-05" db="EMBL/GenBank/DDBJ databases">
        <authorList>
            <person name="Horn Fabian"/>
        </authorList>
    </citation>
    <scope>NUCLEOTIDE SEQUENCE</scope>
</reference>
<accession>A0A061A4V9</accession>
<dbReference type="HOGENOM" id="CLU_193867_0_0_11"/>
<evidence type="ECO:0000256" key="1">
    <source>
        <dbReference type="SAM" id="MobiDB-lite"/>
    </source>
</evidence>
<organism evidence="2">
    <name type="scientific">Streptomyces iranensis</name>
    <dbReference type="NCBI Taxonomy" id="576784"/>
    <lineage>
        <taxon>Bacteria</taxon>
        <taxon>Bacillati</taxon>
        <taxon>Actinomycetota</taxon>
        <taxon>Actinomycetes</taxon>
        <taxon>Kitasatosporales</taxon>
        <taxon>Streptomycetaceae</taxon>
        <taxon>Streptomyces</taxon>
        <taxon>Streptomyces violaceusniger group</taxon>
    </lineage>
</organism>
<reference evidence="3 4" key="2">
    <citation type="submission" date="2021-03" db="EMBL/GenBank/DDBJ databases">
        <title>Genomic Encyclopedia of Type Strains, Phase IV (KMG-IV): sequencing the most valuable type-strain genomes for metagenomic binning, comparative biology and taxonomic classification.</title>
        <authorList>
            <person name="Goeker M."/>
        </authorList>
    </citation>
    <scope>NUCLEOTIDE SEQUENCE [LARGE SCALE GENOMIC DNA]</scope>
    <source>
        <strain evidence="3 4">DSM 41954</strain>
    </source>
</reference>
<evidence type="ECO:0000313" key="4">
    <source>
        <dbReference type="Proteomes" id="UP000756710"/>
    </source>
</evidence>